<accession>A0A9P4IHG7</accession>
<feature type="compositionally biased region" description="Low complexity" evidence="1">
    <location>
        <begin position="338"/>
        <end position="359"/>
    </location>
</feature>
<feature type="region of interest" description="Disordered" evidence="1">
    <location>
        <begin position="503"/>
        <end position="534"/>
    </location>
</feature>
<feature type="compositionally biased region" description="Polar residues" evidence="1">
    <location>
        <begin position="1578"/>
        <end position="1589"/>
    </location>
</feature>
<feature type="region of interest" description="Disordered" evidence="1">
    <location>
        <begin position="1185"/>
        <end position="1233"/>
    </location>
</feature>
<sequence>MDSQLRSSSVENKPSPPPRGRPSLIPIISSRLKSAHYSQARGGTMPLTELDPNVSGRTSRASATSSANTKDSAKRNATGKSDPLSTAPGVMSMLKTTTELGDIASLAIPPRTSGFNRNNQRRGAANSRVSAGSVASQPSGRPRSNHHAWPSASSGPRRSITSNLTVPDHLLSKQLGLQDGSLAMPTAVHPGKSGRSFSLTGTVPPLPPIPVHRSMTSLRNHEPILRPRSPYMYPTRLKRPGYRAPSPALSDITGMPSNKHQGHRPGPMFRQAPVASSGKGSMSSRLPYPTSRNRSAPTAVGQLESTVMKQERGPSRHLGHGQPAILAPAPLRPRTRTRISPSPGLPSSRQSSSVPTTPTDCLSTQVMVSVNTATEVTSIAHTSASAVTVDDGPTYYDYSEAFHPQQVLRSVPRAPEPSRSPPVPMGMVERIRALLEERSTFDHTGHAMNGINPVGVMPELPTDQEMTELPGDPGPHLTRNLVIAAMGADSSTIESIAHLITDVRDEESSDHRPSEDGSAQGNTSMGKSGKETPNKRLSAISEAPSGTTASTSNSAAIEFAIRYSMPMPAPASDSHNIFIPDPDESDEWHQSPDESAPQHSSSKERAGPNGEDKNEEEQTPRNSEMEFHTFNTMDQSTGSIKVATEVVFERRREALSLLEPRRTPDRSKSLVLPVSSPTRDSSSRYSVPTGRTVWTNDEITSSEVTSTDFAIRISLPVDPIPLKPLPLRISAVTTRDVKEAAEELPVNADAPIVTVTESTDVIEPEPPVSPVQNDRMINHRDSPVSPVAHNLPSSALNATFEKHTKPSALAVVEVEKPQPTVEQESDFTGNTTRATYGSNTTESETPAHRDSALSGKEQETDNDRDASTTDLRFSAFNHPPGLGSVHPDLNEEGHEDASMADFRISNFKFPMPARGRRASFDSATGRISKDSARTGWPPRTSSKALKEIRGIPSLHFSSINLVERLNQALGHRRSTSADGASVDLSGQKKADDVRERYRSFFKDWDGFDVSTPAIEKDQVLIVQPQAEQEYDTLEEQIDKINKEEDNDNEGVAHEEKDWNSDMRSEEETPIAVAAAAAAITRPMSPQEIIEEVNRLEIPNVNGLTQRLSELIPSLRRYADDDITEDATFDDTLNEIRGLGRRRIVRADGRVVSLVRLDHWILPDEVPSLLSDGTTLDVELIGSKRSSADTGIGTGEASNSEDSEEKRTSAATQTTSGTGSTANRSSGTRKTPLAELEAPLPVVVRGRSMTDSYAVVRTSSRLLDSHDSRRSLAAVELPASASFEIRPWNFDASYPWAGKNTLIDISFPAPTFQRDSPGKSGPSKLRARLSDPEANDDDDKSDQSTIKALGIKDGDGMTGEVTGTTEDTFTHCRRSSRRSVLGSVTRRFGNTLSSHSKNDKNSPAINVTVASSGFTSVDNSGFLLSADLLSLREHERVVDPGDRYPTTGLSPPNAFNLDEVRSFFSDDSSIAGVRGSSAPFNQRVGIGKRLTGMGVARLKMGMTRAASAMDHRSLKPSDALRAGAGSPHSDSAANVNGNARRLNGVRSAATMRNGARMRHMRLGGRDALGVDEEPLPNDGSESPSFTTGYDGSNVVGMSKTEFRARKFVEKIKVLWYKSGELIRSISGRNRKDSWLGERRVGMEESDAYSGT</sequence>
<feature type="region of interest" description="Disordered" evidence="1">
    <location>
        <begin position="916"/>
        <end position="939"/>
    </location>
</feature>
<feature type="compositionally biased region" description="Polar residues" evidence="1">
    <location>
        <begin position="278"/>
        <end position="296"/>
    </location>
</feature>
<feature type="region of interest" description="Disordered" evidence="1">
    <location>
        <begin position="1505"/>
        <end position="1535"/>
    </location>
</feature>
<comment type="caution">
    <text evidence="2">The sequence shown here is derived from an EMBL/GenBank/DDBJ whole genome shotgun (WGS) entry which is preliminary data.</text>
</comment>
<dbReference type="Proteomes" id="UP000799772">
    <property type="component" value="Unassembled WGS sequence"/>
</dbReference>
<feature type="region of interest" description="Disordered" evidence="1">
    <location>
        <begin position="1310"/>
        <end position="1344"/>
    </location>
</feature>
<feature type="region of interest" description="Disordered" evidence="1">
    <location>
        <begin position="572"/>
        <end position="625"/>
    </location>
</feature>
<feature type="compositionally biased region" description="Basic and acidic residues" evidence="1">
    <location>
        <begin position="601"/>
        <end position="625"/>
    </location>
</feature>
<name>A0A9P4IHG7_9PEZI</name>
<feature type="compositionally biased region" description="Low complexity" evidence="1">
    <location>
        <begin position="57"/>
        <end position="67"/>
    </location>
</feature>
<feature type="region of interest" description="Disordered" evidence="1">
    <location>
        <begin position="814"/>
        <end position="866"/>
    </location>
</feature>
<dbReference type="OrthoDB" id="3922633at2759"/>
<feature type="compositionally biased region" description="Low complexity" evidence="1">
    <location>
        <begin position="1208"/>
        <end position="1221"/>
    </location>
</feature>
<feature type="compositionally biased region" description="Low complexity" evidence="1">
    <location>
        <begin position="673"/>
        <end position="687"/>
    </location>
</feature>
<feature type="compositionally biased region" description="Polar residues" evidence="1">
    <location>
        <begin position="1"/>
        <end position="12"/>
    </location>
</feature>
<feature type="region of interest" description="Disordered" evidence="1">
    <location>
        <begin position="661"/>
        <end position="688"/>
    </location>
</feature>
<proteinExistence type="predicted"/>
<protein>
    <submittedName>
        <fullName evidence="2">Uncharacterized protein</fullName>
    </submittedName>
</protein>
<feature type="compositionally biased region" description="Basic and acidic residues" evidence="1">
    <location>
        <begin position="845"/>
        <end position="866"/>
    </location>
</feature>
<feature type="compositionally biased region" description="Polar residues" evidence="1">
    <location>
        <begin position="151"/>
        <end position="162"/>
    </location>
</feature>
<feature type="compositionally biased region" description="Polar residues" evidence="1">
    <location>
        <begin position="127"/>
        <end position="139"/>
    </location>
</feature>
<feature type="region of interest" description="Disordered" evidence="1">
    <location>
        <begin position="1040"/>
        <end position="1064"/>
    </location>
</feature>
<feature type="region of interest" description="Disordered" evidence="1">
    <location>
        <begin position="108"/>
        <end position="162"/>
    </location>
</feature>
<dbReference type="EMBL" id="ML978125">
    <property type="protein sequence ID" value="KAF2100083.1"/>
    <property type="molecule type" value="Genomic_DNA"/>
</dbReference>
<feature type="compositionally biased region" description="Polar residues" evidence="1">
    <location>
        <begin position="820"/>
        <end position="844"/>
    </location>
</feature>
<keyword evidence="3" id="KW-1185">Reference proteome</keyword>
<feature type="region of interest" description="Disordered" evidence="1">
    <location>
        <begin position="1"/>
        <end position="89"/>
    </location>
</feature>
<feature type="compositionally biased region" description="Basic and acidic residues" evidence="1">
    <location>
        <begin position="1050"/>
        <end position="1064"/>
    </location>
</feature>
<organism evidence="2 3">
    <name type="scientific">Rhizodiscina lignyota</name>
    <dbReference type="NCBI Taxonomy" id="1504668"/>
    <lineage>
        <taxon>Eukaryota</taxon>
        <taxon>Fungi</taxon>
        <taxon>Dikarya</taxon>
        <taxon>Ascomycota</taxon>
        <taxon>Pezizomycotina</taxon>
        <taxon>Dothideomycetes</taxon>
        <taxon>Pleosporomycetidae</taxon>
        <taxon>Aulographales</taxon>
        <taxon>Rhizodiscinaceae</taxon>
        <taxon>Rhizodiscina</taxon>
    </lineage>
</organism>
<feature type="region of interest" description="Disordered" evidence="1">
    <location>
        <begin position="247"/>
        <end position="360"/>
    </location>
</feature>
<evidence type="ECO:0000313" key="3">
    <source>
        <dbReference type="Proteomes" id="UP000799772"/>
    </source>
</evidence>
<reference evidence="2" key="1">
    <citation type="journal article" date="2020" name="Stud. Mycol.">
        <title>101 Dothideomycetes genomes: a test case for predicting lifestyles and emergence of pathogens.</title>
        <authorList>
            <person name="Haridas S."/>
            <person name="Albert R."/>
            <person name="Binder M."/>
            <person name="Bloem J."/>
            <person name="Labutti K."/>
            <person name="Salamov A."/>
            <person name="Andreopoulos B."/>
            <person name="Baker S."/>
            <person name="Barry K."/>
            <person name="Bills G."/>
            <person name="Bluhm B."/>
            <person name="Cannon C."/>
            <person name="Castanera R."/>
            <person name="Culley D."/>
            <person name="Daum C."/>
            <person name="Ezra D."/>
            <person name="Gonzalez J."/>
            <person name="Henrissat B."/>
            <person name="Kuo A."/>
            <person name="Liang C."/>
            <person name="Lipzen A."/>
            <person name="Lutzoni F."/>
            <person name="Magnuson J."/>
            <person name="Mondo S."/>
            <person name="Nolan M."/>
            <person name="Ohm R."/>
            <person name="Pangilinan J."/>
            <person name="Park H.-J."/>
            <person name="Ramirez L."/>
            <person name="Alfaro M."/>
            <person name="Sun H."/>
            <person name="Tritt A."/>
            <person name="Yoshinaga Y."/>
            <person name="Zwiers L.-H."/>
            <person name="Turgeon B."/>
            <person name="Goodwin S."/>
            <person name="Spatafora J."/>
            <person name="Crous P."/>
            <person name="Grigoriev I."/>
        </authorList>
    </citation>
    <scope>NUCLEOTIDE SEQUENCE</scope>
    <source>
        <strain evidence="2">CBS 133067</strain>
    </source>
</reference>
<evidence type="ECO:0000313" key="2">
    <source>
        <dbReference type="EMBL" id="KAF2100083.1"/>
    </source>
</evidence>
<gene>
    <name evidence="2" type="ORF">NA57DRAFT_75585</name>
</gene>
<feature type="region of interest" description="Disordered" evidence="1">
    <location>
        <begin position="1569"/>
        <end position="1589"/>
    </location>
</feature>
<feature type="compositionally biased region" description="Polar residues" evidence="1">
    <location>
        <begin position="517"/>
        <end position="526"/>
    </location>
</feature>
<evidence type="ECO:0000256" key="1">
    <source>
        <dbReference type="SAM" id="MobiDB-lite"/>
    </source>
</evidence>